<evidence type="ECO:0000313" key="1">
    <source>
        <dbReference type="EMBL" id="KAG7309899.1"/>
    </source>
</evidence>
<dbReference type="EMBL" id="JAHIBW010000006">
    <property type="protein sequence ID" value="KAG7309899.1"/>
    <property type="molecule type" value="Genomic_DNA"/>
</dbReference>
<organism evidence="1 2">
    <name type="scientific">Plutella xylostella</name>
    <name type="common">Diamondback moth</name>
    <name type="synonym">Plutella maculipennis</name>
    <dbReference type="NCBI Taxonomy" id="51655"/>
    <lineage>
        <taxon>Eukaryota</taxon>
        <taxon>Metazoa</taxon>
        <taxon>Ecdysozoa</taxon>
        <taxon>Arthropoda</taxon>
        <taxon>Hexapoda</taxon>
        <taxon>Insecta</taxon>
        <taxon>Pterygota</taxon>
        <taxon>Neoptera</taxon>
        <taxon>Endopterygota</taxon>
        <taxon>Lepidoptera</taxon>
        <taxon>Glossata</taxon>
        <taxon>Ditrysia</taxon>
        <taxon>Yponomeutoidea</taxon>
        <taxon>Plutellidae</taxon>
        <taxon>Plutella</taxon>
    </lineage>
</organism>
<accession>A0ABQ7QY21</accession>
<gene>
    <name evidence="1" type="ORF">JYU34_004413</name>
</gene>
<sequence>MVVGVFNPHDGIADGVYDRRAPLVAVGRALPAGAASRPGLLEICETAQFYHLLPLIRQHV</sequence>
<name>A0ABQ7QY21_PLUXY</name>
<protein>
    <submittedName>
        <fullName evidence="1">Uncharacterized protein</fullName>
    </submittedName>
</protein>
<comment type="caution">
    <text evidence="1">The sequence shown here is derived from an EMBL/GenBank/DDBJ whole genome shotgun (WGS) entry which is preliminary data.</text>
</comment>
<evidence type="ECO:0000313" key="2">
    <source>
        <dbReference type="Proteomes" id="UP000823941"/>
    </source>
</evidence>
<keyword evidence="2" id="KW-1185">Reference proteome</keyword>
<proteinExistence type="predicted"/>
<dbReference type="Proteomes" id="UP000823941">
    <property type="component" value="Chromosome 6"/>
</dbReference>
<reference evidence="1 2" key="1">
    <citation type="submission" date="2021-06" db="EMBL/GenBank/DDBJ databases">
        <title>A haploid diamondback moth (Plutella xylostella L.) genome assembly resolves 31 chromosomes and identifies a diamide resistance mutation.</title>
        <authorList>
            <person name="Ward C.M."/>
            <person name="Perry K.D."/>
            <person name="Baker G."/>
            <person name="Powis K."/>
            <person name="Heckel D.G."/>
            <person name="Baxter S.W."/>
        </authorList>
    </citation>
    <scope>NUCLEOTIDE SEQUENCE [LARGE SCALE GENOMIC DNA]</scope>
    <source>
        <strain evidence="1 2">LV</strain>
        <tissue evidence="1">Single pupa</tissue>
    </source>
</reference>